<keyword evidence="6" id="KW-0804">Transcription</keyword>
<dbReference type="GO" id="GO:0006338">
    <property type="term" value="P:chromatin remodeling"/>
    <property type="evidence" value="ECO:0007669"/>
    <property type="project" value="InterPro"/>
</dbReference>
<dbReference type="GO" id="GO:0003682">
    <property type="term" value="F:chromatin binding"/>
    <property type="evidence" value="ECO:0007669"/>
    <property type="project" value="TreeGrafter"/>
</dbReference>
<dbReference type="SMART" id="SM00297">
    <property type="entry name" value="BROMO"/>
    <property type="match status" value="1"/>
</dbReference>
<evidence type="ECO:0000256" key="9">
    <source>
        <dbReference type="SAM" id="MobiDB-lite"/>
    </source>
</evidence>
<dbReference type="SUPFAM" id="SSF47370">
    <property type="entry name" value="Bromodomain"/>
    <property type="match status" value="2"/>
</dbReference>
<keyword evidence="4" id="KW-0805">Transcription regulation</keyword>
<evidence type="ECO:0000256" key="3">
    <source>
        <dbReference type="ARBA" id="ARBA00022853"/>
    </source>
</evidence>
<gene>
    <name evidence="11" type="ORF">PXEA_LOCUS28992</name>
</gene>
<dbReference type="Pfam" id="PF00439">
    <property type="entry name" value="Bromodomain"/>
    <property type="match status" value="2"/>
</dbReference>
<dbReference type="PROSITE" id="PS50014">
    <property type="entry name" value="BROMODOMAIN_2"/>
    <property type="match status" value="1"/>
</dbReference>
<keyword evidence="7" id="KW-0539">Nucleus</keyword>
<dbReference type="GO" id="GO:0006368">
    <property type="term" value="P:transcription elongation by RNA polymerase II"/>
    <property type="evidence" value="ECO:0007669"/>
    <property type="project" value="TreeGrafter"/>
</dbReference>
<evidence type="ECO:0000256" key="5">
    <source>
        <dbReference type="ARBA" id="ARBA00023117"/>
    </source>
</evidence>
<keyword evidence="12" id="KW-1185">Reference proteome</keyword>
<dbReference type="SUPFAM" id="SSF81995">
    <property type="entry name" value="beta-sandwich domain of Sec23/24"/>
    <property type="match status" value="1"/>
</dbReference>
<dbReference type="InterPro" id="IPR037382">
    <property type="entry name" value="Rsc/polybromo"/>
</dbReference>
<evidence type="ECO:0000256" key="2">
    <source>
        <dbReference type="ARBA" id="ARBA00022737"/>
    </source>
</evidence>
<comment type="caution">
    <text evidence="11">The sequence shown here is derived from an EMBL/GenBank/DDBJ whole genome shotgun (WGS) entry which is preliminary data.</text>
</comment>
<dbReference type="InterPro" id="IPR036427">
    <property type="entry name" value="Bromodomain-like_sf"/>
</dbReference>
<dbReference type="GO" id="GO:0016586">
    <property type="term" value="C:RSC-type complex"/>
    <property type="evidence" value="ECO:0007669"/>
    <property type="project" value="InterPro"/>
</dbReference>
<evidence type="ECO:0000259" key="10">
    <source>
        <dbReference type="PROSITE" id="PS50014"/>
    </source>
</evidence>
<proteinExistence type="predicted"/>
<sequence>MSFLHFGKQYETHQAMVADIRLMCNNARHYNEEGSGVYNDAVCLERVVKKKLKSLGPYTTKEAVPSAPNSQCTPNATWVNRRGSAGTTQQLLSSGVAGQTLLAASPGTEVPGSPNANMIVSQQQTHQSIQQMHQAHAQQQQQQRQQHQQQQAQAHAQLQQQLLQQQQQQQAHAQQQAALQQHAQLPLLQRLMLELFQTVREYCVDGRLLSAPFMRLPTRAELPSYYEFIKRPVEMQQVARLLVQSGYSNLGVGFDEFCADLFLMFDNACKFNEPDSQIYKDALTLHRVALAKRRTLLMSASGQPAGLSPLPPSSPPDITTGLRRLLTSLHNAMLTACDTDGRGLVDSLIAGDGTEASRTSSTAARLAGLHRAVAAGAYRRLDRLQADWLGVLRRARVGEPCNWASKGDDSEEKYKHKRKVSEVGAKANLDASTDEGSLSSPAAGSTEIEAETESLRRRWHQQQAPTRQQRADAAELARRWVRLRDELCRRQKLPEAEAGVGQVEP</sequence>
<feature type="region of interest" description="Disordered" evidence="9">
    <location>
        <begin position="425"/>
        <end position="472"/>
    </location>
</feature>
<evidence type="ECO:0000256" key="1">
    <source>
        <dbReference type="ARBA" id="ARBA00004123"/>
    </source>
</evidence>
<keyword evidence="2" id="KW-0677">Repeat</keyword>
<feature type="compositionally biased region" description="Polar residues" evidence="9">
    <location>
        <begin position="430"/>
        <end position="443"/>
    </location>
</feature>
<dbReference type="InterPro" id="IPR001487">
    <property type="entry name" value="Bromodomain"/>
</dbReference>
<dbReference type="OrthoDB" id="10009055at2759"/>
<keyword evidence="5 8" id="KW-0103">Bromodomain</keyword>
<comment type="subcellular location">
    <subcellularLocation>
        <location evidence="1">Nucleus</location>
    </subcellularLocation>
</comment>
<evidence type="ECO:0000313" key="12">
    <source>
        <dbReference type="Proteomes" id="UP000784294"/>
    </source>
</evidence>
<evidence type="ECO:0000256" key="8">
    <source>
        <dbReference type="PROSITE-ProRule" id="PRU00035"/>
    </source>
</evidence>
<dbReference type="PANTHER" id="PTHR16062">
    <property type="entry name" value="SWI/SNF-RELATED"/>
    <property type="match status" value="1"/>
</dbReference>
<dbReference type="EMBL" id="CAAALY010250092">
    <property type="protein sequence ID" value="VEL35552.1"/>
    <property type="molecule type" value="Genomic_DNA"/>
</dbReference>
<feature type="region of interest" description="Disordered" evidence="9">
    <location>
        <begin position="121"/>
        <end position="152"/>
    </location>
</feature>
<organism evidence="11 12">
    <name type="scientific">Protopolystoma xenopodis</name>
    <dbReference type="NCBI Taxonomy" id="117903"/>
    <lineage>
        <taxon>Eukaryota</taxon>
        <taxon>Metazoa</taxon>
        <taxon>Spiralia</taxon>
        <taxon>Lophotrochozoa</taxon>
        <taxon>Platyhelminthes</taxon>
        <taxon>Monogenea</taxon>
        <taxon>Polyopisthocotylea</taxon>
        <taxon>Polystomatidea</taxon>
        <taxon>Polystomatidae</taxon>
        <taxon>Protopolystoma</taxon>
    </lineage>
</organism>
<accession>A0A3S5AF94</accession>
<dbReference type="Proteomes" id="UP000784294">
    <property type="component" value="Unassembled WGS sequence"/>
</dbReference>
<feature type="domain" description="Bromo" evidence="10">
    <location>
        <begin position="205"/>
        <end position="279"/>
    </location>
</feature>
<name>A0A3S5AF94_9PLAT</name>
<keyword evidence="3" id="KW-0156">Chromatin regulator</keyword>
<reference evidence="11" key="1">
    <citation type="submission" date="2018-11" db="EMBL/GenBank/DDBJ databases">
        <authorList>
            <consortium name="Pathogen Informatics"/>
        </authorList>
    </citation>
    <scope>NUCLEOTIDE SEQUENCE</scope>
</reference>
<evidence type="ECO:0000313" key="11">
    <source>
        <dbReference type="EMBL" id="VEL35552.1"/>
    </source>
</evidence>
<evidence type="ECO:0000256" key="7">
    <source>
        <dbReference type="ARBA" id="ARBA00023242"/>
    </source>
</evidence>
<evidence type="ECO:0000256" key="6">
    <source>
        <dbReference type="ARBA" id="ARBA00023163"/>
    </source>
</evidence>
<dbReference type="AlphaFoldDB" id="A0A3S5AF94"/>
<dbReference type="PANTHER" id="PTHR16062:SF19">
    <property type="entry name" value="PROTEIN POLYBROMO-1"/>
    <property type="match status" value="1"/>
</dbReference>
<evidence type="ECO:0000256" key="4">
    <source>
        <dbReference type="ARBA" id="ARBA00023015"/>
    </source>
</evidence>
<protein>
    <recommendedName>
        <fullName evidence="10">Bromo domain-containing protein</fullName>
    </recommendedName>
</protein>
<dbReference type="PRINTS" id="PR00503">
    <property type="entry name" value="BROMODOMAIN"/>
</dbReference>
<dbReference type="Gene3D" id="1.20.920.10">
    <property type="entry name" value="Bromodomain-like"/>
    <property type="match status" value="3"/>
</dbReference>